<dbReference type="PATRIC" id="fig|1193502.14.peg.384"/>
<evidence type="ECO:0000259" key="7">
    <source>
        <dbReference type="Pfam" id="PF01321"/>
    </source>
</evidence>
<dbReference type="InterPro" id="IPR036005">
    <property type="entry name" value="Creatinase/aminopeptidase-like"/>
</dbReference>
<dbReference type="GO" id="GO:0004177">
    <property type="term" value="F:aminopeptidase activity"/>
    <property type="evidence" value="ECO:0007669"/>
    <property type="project" value="UniProtKB-KW"/>
</dbReference>
<dbReference type="InterPro" id="IPR029149">
    <property type="entry name" value="Creatin/AminoP/Spt16_N"/>
</dbReference>
<protein>
    <submittedName>
        <fullName evidence="8">Aminopeptidase</fullName>
    </submittedName>
</protein>
<keyword evidence="3" id="KW-0378">Hydrolase</keyword>
<dbReference type="STRING" id="1193502.SHALO_0376"/>
<feature type="domain" description="Peptidase M24" evidence="6">
    <location>
        <begin position="120"/>
        <end position="334"/>
    </location>
</feature>
<dbReference type="InterPro" id="IPR000587">
    <property type="entry name" value="Creatinase_N"/>
</dbReference>
<dbReference type="InterPro" id="IPR050659">
    <property type="entry name" value="Peptidase_M24B"/>
</dbReference>
<dbReference type="Pfam" id="PF00557">
    <property type="entry name" value="Peptidase_M24"/>
    <property type="match status" value="1"/>
</dbReference>
<dbReference type="SUPFAM" id="SSF53092">
    <property type="entry name" value="Creatinase/prolidase N-terminal domain"/>
    <property type="match status" value="1"/>
</dbReference>
<evidence type="ECO:0000259" key="6">
    <source>
        <dbReference type="Pfam" id="PF00557"/>
    </source>
</evidence>
<dbReference type="GO" id="GO:0006508">
    <property type="term" value="P:proteolysis"/>
    <property type="evidence" value="ECO:0007669"/>
    <property type="project" value="UniProtKB-KW"/>
</dbReference>
<evidence type="ECO:0000256" key="2">
    <source>
        <dbReference type="ARBA" id="ARBA00022723"/>
    </source>
</evidence>
<dbReference type="AlphaFoldDB" id="A0A1D7TGP6"/>
<dbReference type="EMBL" id="CP017111">
    <property type="protein sequence ID" value="AOO64173.1"/>
    <property type="molecule type" value="Genomic_DNA"/>
</dbReference>
<dbReference type="Proteomes" id="UP000094609">
    <property type="component" value="Chromosome"/>
</dbReference>
<dbReference type="SUPFAM" id="SSF55920">
    <property type="entry name" value="Creatinase/aminopeptidase"/>
    <property type="match status" value="1"/>
</dbReference>
<reference evidence="9" key="1">
    <citation type="submission" date="2016-08" db="EMBL/GenBank/DDBJ databases">
        <title>Complete genome sequence of the organohalide-respiring Epsilonproteobacterium Sulfurospirillum halorespirans.</title>
        <authorList>
            <person name="Goris T."/>
            <person name="Zimmermann J."/>
            <person name="Schenz B."/>
            <person name="Lemos M."/>
            <person name="Hackermueller J."/>
            <person name="Diekert G."/>
        </authorList>
    </citation>
    <scope>NUCLEOTIDE SEQUENCE [LARGE SCALE GENOMIC DNA]</scope>
    <source>
        <strain>DSM 13726</strain>
        <strain evidence="9">PCE-M2</strain>
    </source>
</reference>
<evidence type="ECO:0000256" key="1">
    <source>
        <dbReference type="ARBA" id="ARBA00022670"/>
    </source>
</evidence>
<dbReference type="Gene3D" id="3.40.350.10">
    <property type="entry name" value="Creatinase/prolidase N-terminal domain"/>
    <property type="match status" value="1"/>
</dbReference>
<evidence type="ECO:0000256" key="4">
    <source>
        <dbReference type="ARBA" id="ARBA00023049"/>
    </source>
</evidence>
<dbReference type="GO" id="GO:0046872">
    <property type="term" value="F:metal ion binding"/>
    <property type="evidence" value="ECO:0007669"/>
    <property type="project" value="UniProtKB-KW"/>
</dbReference>
<dbReference type="InterPro" id="IPR000994">
    <property type="entry name" value="Pept_M24"/>
</dbReference>
<dbReference type="Pfam" id="PF01321">
    <property type="entry name" value="Creatinase_N"/>
    <property type="match status" value="1"/>
</dbReference>
<comment type="similarity">
    <text evidence="5">Belongs to the peptidase M24B family.</text>
</comment>
<gene>
    <name evidence="8" type="ORF">SHALO_0376</name>
</gene>
<dbReference type="PANTHER" id="PTHR46112:SF3">
    <property type="entry name" value="AMINOPEPTIDASE YPDF"/>
    <property type="match status" value="1"/>
</dbReference>
<dbReference type="GO" id="GO:0008237">
    <property type="term" value="F:metallopeptidase activity"/>
    <property type="evidence" value="ECO:0007669"/>
    <property type="project" value="UniProtKB-KW"/>
</dbReference>
<dbReference type="InterPro" id="IPR001131">
    <property type="entry name" value="Peptidase_M24B_aminopep-P_CS"/>
</dbReference>
<dbReference type="RefSeq" id="WP_069477133.1">
    <property type="nucleotide sequence ID" value="NZ_CP017111.1"/>
</dbReference>
<dbReference type="CDD" id="cd01092">
    <property type="entry name" value="APP-like"/>
    <property type="match status" value="1"/>
</dbReference>
<proteinExistence type="inferred from homology"/>
<dbReference type="KEGG" id="shal:SHALO_0376"/>
<evidence type="ECO:0000256" key="5">
    <source>
        <dbReference type="RuleBase" id="RU000590"/>
    </source>
</evidence>
<evidence type="ECO:0000256" key="3">
    <source>
        <dbReference type="ARBA" id="ARBA00022801"/>
    </source>
</evidence>
<evidence type="ECO:0000313" key="8">
    <source>
        <dbReference type="EMBL" id="AOO64173.1"/>
    </source>
</evidence>
<dbReference type="Gene3D" id="3.90.230.10">
    <property type="entry name" value="Creatinase/methionine aminopeptidase superfamily"/>
    <property type="match status" value="1"/>
</dbReference>
<keyword evidence="4" id="KW-0482">Metalloprotease</keyword>
<evidence type="ECO:0000313" key="9">
    <source>
        <dbReference type="Proteomes" id="UP000094609"/>
    </source>
</evidence>
<sequence length="342" mass="38462">MNYILQDENALYYECGFSCDHAVFLKLGSEAFFITDARYTTEASEIIQNATVLEGDRRDLLKTARLLIRKSGITTLAYNPAEWNVEAYARLSEKLSINLQKKPNFSQQKRIIKSDAELEILKKAALFGRDAFTHFGEFLKQHGEGMDEKRAFFEAEAILKRHGELGLSFEPIIALGANAAKPHALPTCKTLQKGELVLLDAGVKYQRYCSDRTRTSFFDEGFNFEKEQRFNEALKQKVYDTVLCAQEAALKTVKIGVKAKEIDKAARDVIDKAGFGQYFIHSTGHGVGLDIHELPVISARSETIIEENMVFTIEPGIYLPEQFGVRIEDTIIVRNSGAEVMG</sequence>
<keyword evidence="1" id="KW-0645">Protease</keyword>
<feature type="domain" description="Creatinase N-terminal" evidence="7">
    <location>
        <begin position="3"/>
        <end position="96"/>
    </location>
</feature>
<keyword evidence="8" id="KW-0031">Aminopeptidase</keyword>
<keyword evidence="2 5" id="KW-0479">Metal-binding</keyword>
<accession>A0A1D7TGP6</accession>
<dbReference type="PANTHER" id="PTHR46112">
    <property type="entry name" value="AMINOPEPTIDASE"/>
    <property type="match status" value="1"/>
</dbReference>
<keyword evidence="9" id="KW-1185">Reference proteome</keyword>
<dbReference type="PROSITE" id="PS00491">
    <property type="entry name" value="PROLINE_PEPTIDASE"/>
    <property type="match status" value="1"/>
</dbReference>
<organism evidence="8 9">
    <name type="scientific">Sulfurospirillum halorespirans DSM 13726</name>
    <dbReference type="NCBI Taxonomy" id="1193502"/>
    <lineage>
        <taxon>Bacteria</taxon>
        <taxon>Pseudomonadati</taxon>
        <taxon>Campylobacterota</taxon>
        <taxon>Epsilonproteobacteria</taxon>
        <taxon>Campylobacterales</taxon>
        <taxon>Sulfurospirillaceae</taxon>
        <taxon>Sulfurospirillum</taxon>
    </lineage>
</organism>
<name>A0A1D7TGP6_9BACT</name>